<dbReference type="Proteomes" id="UP000799444">
    <property type="component" value="Unassembled WGS sequence"/>
</dbReference>
<reference evidence="1" key="1">
    <citation type="journal article" date="2020" name="Stud. Mycol.">
        <title>101 Dothideomycetes genomes: a test case for predicting lifestyles and emergence of pathogens.</title>
        <authorList>
            <person name="Haridas S."/>
            <person name="Albert R."/>
            <person name="Binder M."/>
            <person name="Bloem J."/>
            <person name="Labutti K."/>
            <person name="Salamov A."/>
            <person name="Andreopoulos B."/>
            <person name="Baker S."/>
            <person name="Barry K."/>
            <person name="Bills G."/>
            <person name="Bluhm B."/>
            <person name="Cannon C."/>
            <person name="Castanera R."/>
            <person name="Culley D."/>
            <person name="Daum C."/>
            <person name="Ezra D."/>
            <person name="Gonzalez J."/>
            <person name="Henrissat B."/>
            <person name="Kuo A."/>
            <person name="Liang C."/>
            <person name="Lipzen A."/>
            <person name="Lutzoni F."/>
            <person name="Magnuson J."/>
            <person name="Mondo S."/>
            <person name="Nolan M."/>
            <person name="Ohm R."/>
            <person name="Pangilinan J."/>
            <person name="Park H.-J."/>
            <person name="Ramirez L."/>
            <person name="Alfaro M."/>
            <person name="Sun H."/>
            <person name="Tritt A."/>
            <person name="Yoshinaga Y."/>
            <person name="Zwiers L.-H."/>
            <person name="Turgeon B."/>
            <person name="Goodwin S."/>
            <person name="Spatafora J."/>
            <person name="Crous P."/>
            <person name="Grigoriev I."/>
        </authorList>
    </citation>
    <scope>NUCLEOTIDE SEQUENCE</scope>
    <source>
        <strain evidence="1">CBS 125425</strain>
    </source>
</reference>
<keyword evidence="2" id="KW-1185">Reference proteome</keyword>
<dbReference type="EMBL" id="ML996105">
    <property type="protein sequence ID" value="KAF2739133.1"/>
    <property type="molecule type" value="Genomic_DNA"/>
</dbReference>
<sequence>MDYTFDVENFLPAPKQQHLPPIPAQLSNQFNSQNDHSSNLQPILSYPNLLCIPIRSRLFPRVQLFHSTSAFFRLWPSIRLRIYALALDLSTPRLVHITHTPEFLQTHIHAQFFAPSDPYTVPEWEARLPREALAALTQNQGLTLSHLCTEAQQWRCLRGFLYNPYRQAYHVGSPDAVARCWGKGEVEARSEMWSVPWRFELNERYREWRRKPVRLNNKIDGDGNGLGLHECFWHVMVKGRSKGVLCGHREFGMVEGVQEVGDVCRSVDGGDRSVGGEIEGKGSVESELFFGFHLWESEELKFLDEVKKQPQEREVLSESSVLCAVAGFLMLLVSAALSQPGRAIGMCNKARIVKSRPNM</sequence>
<gene>
    <name evidence="1" type="ORF">EJ04DRAFT_519657</name>
</gene>
<dbReference type="AlphaFoldDB" id="A0A9P4R974"/>
<organism evidence="1 2">
    <name type="scientific">Polyplosphaeria fusca</name>
    <dbReference type="NCBI Taxonomy" id="682080"/>
    <lineage>
        <taxon>Eukaryota</taxon>
        <taxon>Fungi</taxon>
        <taxon>Dikarya</taxon>
        <taxon>Ascomycota</taxon>
        <taxon>Pezizomycotina</taxon>
        <taxon>Dothideomycetes</taxon>
        <taxon>Pleosporomycetidae</taxon>
        <taxon>Pleosporales</taxon>
        <taxon>Tetraplosphaeriaceae</taxon>
        <taxon>Polyplosphaeria</taxon>
    </lineage>
</organism>
<protein>
    <submittedName>
        <fullName evidence="1">Uncharacterized protein</fullName>
    </submittedName>
</protein>
<evidence type="ECO:0000313" key="2">
    <source>
        <dbReference type="Proteomes" id="UP000799444"/>
    </source>
</evidence>
<name>A0A9P4R974_9PLEO</name>
<proteinExistence type="predicted"/>
<accession>A0A9P4R974</accession>
<comment type="caution">
    <text evidence="1">The sequence shown here is derived from an EMBL/GenBank/DDBJ whole genome shotgun (WGS) entry which is preliminary data.</text>
</comment>
<evidence type="ECO:0000313" key="1">
    <source>
        <dbReference type="EMBL" id="KAF2739133.1"/>
    </source>
</evidence>